<feature type="transmembrane region" description="Helical" evidence="1">
    <location>
        <begin position="374"/>
        <end position="392"/>
    </location>
</feature>
<name>A0A1G2BFY1_9BACT</name>
<dbReference type="AlphaFoldDB" id="A0A1G2BFY1"/>
<feature type="transmembrane region" description="Helical" evidence="1">
    <location>
        <begin position="138"/>
        <end position="155"/>
    </location>
</feature>
<evidence type="ECO:0000313" key="2">
    <source>
        <dbReference type="EMBL" id="OGY88091.1"/>
    </source>
</evidence>
<keyword evidence="1" id="KW-0472">Membrane</keyword>
<dbReference type="EMBL" id="MHKI01000004">
    <property type="protein sequence ID" value="OGY88091.1"/>
    <property type="molecule type" value="Genomic_DNA"/>
</dbReference>
<feature type="transmembrane region" description="Helical" evidence="1">
    <location>
        <begin position="102"/>
        <end position="126"/>
    </location>
</feature>
<feature type="transmembrane region" description="Helical" evidence="1">
    <location>
        <begin position="211"/>
        <end position="228"/>
    </location>
</feature>
<feature type="transmembrane region" description="Helical" evidence="1">
    <location>
        <begin position="307"/>
        <end position="326"/>
    </location>
</feature>
<accession>A0A1G2BFY1</accession>
<protein>
    <recommendedName>
        <fullName evidence="4">Membrane protein 6-pyruvoyl-tetrahydropterin synthase-related domain-containing protein</fullName>
    </recommendedName>
</protein>
<feature type="transmembrane region" description="Helical" evidence="1">
    <location>
        <begin position="404"/>
        <end position="424"/>
    </location>
</feature>
<feature type="transmembrane region" description="Helical" evidence="1">
    <location>
        <begin position="9"/>
        <end position="27"/>
    </location>
</feature>
<reference evidence="2 3" key="1">
    <citation type="journal article" date="2016" name="Nat. Commun.">
        <title>Thousands of microbial genomes shed light on interconnected biogeochemical processes in an aquifer system.</title>
        <authorList>
            <person name="Anantharaman K."/>
            <person name="Brown C.T."/>
            <person name="Hug L.A."/>
            <person name="Sharon I."/>
            <person name="Castelle C.J."/>
            <person name="Probst A.J."/>
            <person name="Thomas B.C."/>
            <person name="Singh A."/>
            <person name="Wilkins M.J."/>
            <person name="Karaoz U."/>
            <person name="Brodie E.L."/>
            <person name="Williams K.H."/>
            <person name="Hubbard S.S."/>
            <person name="Banfield J.F."/>
        </authorList>
    </citation>
    <scope>NUCLEOTIDE SEQUENCE [LARGE SCALE GENOMIC DNA]</scope>
</reference>
<evidence type="ECO:0000313" key="3">
    <source>
        <dbReference type="Proteomes" id="UP000176420"/>
    </source>
</evidence>
<keyword evidence="1" id="KW-1133">Transmembrane helix</keyword>
<feature type="transmembrane region" description="Helical" evidence="1">
    <location>
        <begin position="335"/>
        <end position="354"/>
    </location>
</feature>
<organism evidence="2 3">
    <name type="scientific">Candidatus Kerfeldbacteria bacterium RIFOXYB2_FULL_38_14</name>
    <dbReference type="NCBI Taxonomy" id="1798547"/>
    <lineage>
        <taxon>Bacteria</taxon>
        <taxon>Candidatus Kerfeldiibacteriota</taxon>
    </lineage>
</organism>
<evidence type="ECO:0000256" key="1">
    <source>
        <dbReference type="SAM" id="Phobius"/>
    </source>
</evidence>
<gene>
    <name evidence="2" type="ORF">A2319_01525</name>
</gene>
<sequence>MAQKWQKKLALGGFVIITLIFFFPSLFLHRVPLPTDLIDDYLLDAPRVGENPLLRDAIVQLYPNLQVLFNQKKQDLPLKDNVYIFNGLDVSGNGQSLLFSPLVFLMPIFTQASSFFTFLVILYFFLSGLNFFLFLRSRNYSLALSFFGGATYQLSGPLIAWQAWGTIGGVMAWFPLLLYAAEKYARTRHGGYLVLFSLVNYLALSNGHLQFYVYALCLSVLFLLFRLITIRKKINLKNYLFLGGAILVNISTIWWVVSPFITAITLSHRSHLTDTSALSWQHLLQFVLPNIWGNQLNYHAPLNYVETFVFIGIIPLLLFFSTVVYYRKSDWQRQWFWLVCLLGLLVYNFFPQIIQPLFFLFPFLQSFPPFRSLFLIDAILIILAVDVLKIIITTPKFIRFKFKYYLMVVIVVSLLNQGSVVHGFTPQQSLAPLVNPPSYVRYLQSVASKPLIYSEICPLNLYALYGIRSIFGYDTTYPESYYQLIKNNGKIISHRNILNAKISDQQFLRTLGVQYIVSKRNWDLPLVFSEQDIKVYQLP</sequence>
<dbReference type="Proteomes" id="UP000176420">
    <property type="component" value="Unassembled WGS sequence"/>
</dbReference>
<proteinExistence type="predicted"/>
<feature type="transmembrane region" description="Helical" evidence="1">
    <location>
        <begin position="240"/>
        <end position="266"/>
    </location>
</feature>
<keyword evidence="1" id="KW-0812">Transmembrane</keyword>
<comment type="caution">
    <text evidence="2">The sequence shown here is derived from an EMBL/GenBank/DDBJ whole genome shotgun (WGS) entry which is preliminary data.</text>
</comment>
<evidence type="ECO:0008006" key="4">
    <source>
        <dbReference type="Google" id="ProtNLM"/>
    </source>
</evidence>